<dbReference type="Pfam" id="PF00239">
    <property type="entry name" value="Resolvase"/>
    <property type="match status" value="1"/>
</dbReference>
<dbReference type="RefSeq" id="WP_015933639.1">
    <property type="nucleotide sequence ID" value="NC_011894.1"/>
</dbReference>
<dbReference type="STRING" id="460265.Mnod_7341"/>
<evidence type="ECO:0000259" key="7">
    <source>
        <dbReference type="PROSITE" id="PS51737"/>
    </source>
</evidence>
<gene>
    <name evidence="8" type="ordered locus">Mnod_7341</name>
</gene>
<dbReference type="GO" id="GO:0015074">
    <property type="term" value="P:DNA integration"/>
    <property type="evidence" value="ECO:0007669"/>
    <property type="project" value="UniProtKB-KW"/>
</dbReference>
<dbReference type="Gene3D" id="3.40.50.1390">
    <property type="entry name" value="Resolvase, N-terminal catalytic domain"/>
    <property type="match status" value="1"/>
</dbReference>
<dbReference type="KEGG" id="mno:Mnod_7341"/>
<accession>B8ILV5</accession>
<reference evidence="8 9" key="1">
    <citation type="submission" date="2009-01" db="EMBL/GenBank/DDBJ databases">
        <title>Complete sequence of chromosome of Methylobacterium nodulans ORS 2060.</title>
        <authorList>
            <consortium name="US DOE Joint Genome Institute"/>
            <person name="Lucas S."/>
            <person name="Copeland A."/>
            <person name="Lapidus A."/>
            <person name="Glavina del Rio T."/>
            <person name="Dalin E."/>
            <person name="Tice H."/>
            <person name="Bruce D."/>
            <person name="Goodwin L."/>
            <person name="Pitluck S."/>
            <person name="Sims D."/>
            <person name="Brettin T."/>
            <person name="Detter J.C."/>
            <person name="Han C."/>
            <person name="Larimer F."/>
            <person name="Land M."/>
            <person name="Hauser L."/>
            <person name="Kyrpides N."/>
            <person name="Ivanova N."/>
            <person name="Marx C.J."/>
            <person name="Richardson P."/>
        </authorList>
    </citation>
    <scope>NUCLEOTIDE SEQUENCE [LARGE SCALE GENOMIC DNA]</scope>
    <source>
        <strain evidence="9">LMG 21967 / CNCM I-2342 / ORS 2060</strain>
    </source>
</reference>
<dbReference type="eggNOG" id="COG1961">
    <property type="taxonomic scope" value="Bacteria"/>
</dbReference>
<evidence type="ECO:0000313" key="9">
    <source>
        <dbReference type="Proteomes" id="UP000008207"/>
    </source>
</evidence>
<dbReference type="InterPro" id="IPR006118">
    <property type="entry name" value="Recombinase_CS"/>
</dbReference>
<evidence type="ECO:0000256" key="5">
    <source>
        <dbReference type="PROSITE-ProRule" id="PRU10137"/>
    </source>
</evidence>
<evidence type="ECO:0000259" key="6">
    <source>
        <dbReference type="PROSITE" id="PS51736"/>
    </source>
</evidence>
<dbReference type="InterPro" id="IPR036162">
    <property type="entry name" value="Resolvase-like_N_sf"/>
</dbReference>
<evidence type="ECO:0000256" key="1">
    <source>
        <dbReference type="ARBA" id="ARBA00022908"/>
    </source>
</evidence>
<keyword evidence="2" id="KW-0238">DNA-binding</keyword>
<evidence type="ECO:0000256" key="3">
    <source>
        <dbReference type="ARBA" id="ARBA00023172"/>
    </source>
</evidence>
<sequence>MSGVSGSRRIARLRARNRDRSEAKAAIATKAIGYLRVSTEEQASSGYGLEAQERSVRAFAVSQGYDLVAVLADPGVSGATRPADREGFRQVLELAAAGGVAVLLVHKFDRLARHIAYAVTTANDLGATHCVAVRSITEPIDTASPAGRMMFAVLAAMAEAERDIITERTKGGRVMKAGRGGIACGRPPYGYTVDREGGLRIVPEQAAVVRRIFAEREVGRILQQIADGLNADRISSPRGRAWRTGQVSYIVNNPKYRGVVEYLFFNGSSETYVKTDGLHAAIVDPPQKSRRRKKP</sequence>
<dbReference type="PROSITE" id="PS00397">
    <property type="entry name" value="RECOMBINASES_1"/>
    <property type="match status" value="1"/>
</dbReference>
<evidence type="ECO:0000256" key="2">
    <source>
        <dbReference type="ARBA" id="ARBA00023125"/>
    </source>
</evidence>
<dbReference type="PROSITE" id="PS51737">
    <property type="entry name" value="RECOMBINASE_DNA_BIND"/>
    <property type="match status" value="1"/>
</dbReference>
<dbReference type="PROSITE" id="PS51736">
    <property type="entry name" value="RECOMBINASES_3"/>
    <property type="match status" value="1"/>
</dbReference>
<dbReference type="Pfam" id="PF07508">
    <property type="entry name" value="Recombinase"/>
    <property type="match status" value="1"/>
</dbReference>
<dbReference type="AlphaFoldDB" id="B8ILV5"/>
<evidence type="ECO:0000256" key="4">
    <source>
        <dbReference type="PIRSR" id="PIRSR606118-50"/>
    </source>
</evidence>
<dbReference type="OrthoDB" id="9800103at2"/>
<keyword evidence="1" id="KW-0229">DNA integration</keyword>
<dbReference type="SUPFAM" id="SSF53041">
    <property type="entry name" value="Resolvase-like"/>
    <property type="match status" value="1"/>
</dbReference>
<dbReference type="Proteomes" id="UP000008207">
    <property type="component" value="Chromosome"/>
</dbReference>
<dbReference type="HOGENOM" id="CLU_010686_0_2_5"/>
<dbReference type="InterPro" id="IPR038109">
    <property type="entry name" value="DNA_bind_recomb_sf"/>
</dbReference>
<name>B8ILV5_METNO</name>
<evidence type="ECO:0000313" key="8">
    <source>
        <dbReference type="EMBL" id="ACL62080.1"/>
    </source>
</evidence>
<keyword evidence="9" id="KW-1185">Reference proteome</keyword>
<dbReference type="InterPro" id="IPR006119">
    <property type="entry name" value="Resolv_N"/>
</dbReference>
<protein>
    <submittedName>
        <fullName evidence="8">Resolvase domain protein</fullName>
    </submittedName>
</protein>
<dbReference type="GO" id="GO:0003677">
    <property type="term" value="F:DNA binding"/>
    <property type="evidence" value="ECO:0007669"/>
    <property type="project" value="UniProtKB-KW"/>
</dbReference>
<feature type="domain" description="Resolvase/invertase-type recombinase catalytic" evidence="6">
    <location>
        <begin position="30"/>
        <end position="180"/>
    </location>
</feature>
<dbReference type="CDD" id="cd00338">
    <property type="entry name" value="Ser_Recombinase"/>
    <property type="match status" value="1"/>
</dbReference>
<keyword evidence="3" id="KW-0233">DNA recombination</keyword>
<dbReference type="GO" id="GO:0000150">
    <property type="term" value="F:DNA strand exchange activity"/>
    <property type="evidence" value="ECO:0007669"/>
    <property type="project" value="InterPro"/>
</dbReference>
<dbReference type="InterPro" id="IPR050639">
    <property type="entry name" value="SSR_resolvase"/>
</dbReference>
<feature type="active site" description="O-(5'-phospho-DNA)-serine intermediate" evidence="4 5">
    <location>
        <position position="38"/>
    </location>
</feature>
<dbReference type="PANTHER" id="PTHR30461:SF23">
    <property type="entry name" value="DNA RECOMBINASE-RELATED"/>
    <property type="match status" value="1"/>
</dbReference>
<organism evidence="8 9">
    <name type="scientific">Methylobacterium nodulans (strain LMG 21967 / CNCM I-2342 / ORS 2060)</name>
    <dbReference type="NCBI Taxonomy" id="460265"/>
    <lineage>
        <taxon>Bacteria</taxon>
        <taxon>Pseudomonadati</taxon>
        <taxon>Pseudomonadota</taxon>
        <taxon>Alphaproteobacteria</taxon>
        <taxon>Hyphomicrobiales</taxon>
        <taxon>Methylobacteriaceae</taxon>
        <taxon>Methylobacterium</taxon>
    </lineage>
</organism>
<dbReference type="SMART" id="SM00857">
    <property type="entry name" value="Resolvase"/>
    <property type="match status" value="1"/>
</dbReference>
<dbReference type="EMBL" id="CP001349">
    <property type="protein sequence ID" value="ACL62080.1"/>
    <property type="molecule type" value="Genomic_DNA"/>
</dbReference>
<dbReference type="Gene3D" id="3.90.1750.20">
    <property type="entry name" value="Putative Large Serine Recombinase, Chain B, Domain 2"/>
    <property type="match status" value="1"/>
</dbReference>
<dbReference type="PANTHER" id="PTHR30461">
    <property type="entry name" value="DNA-INVERTASE FROM LAMBDOID PROPHAGE"/>
    <property type="match status" value="1"/>
</dbReference>
<proteinExistence type="predicted"/>
<dbReference type="InterPro" id="IPR011109">
    <property type="entry name" value="DNA_bind_recombinase_dom"/>
</dbReference>
<feature type="domain" description="Recombinase" evidence="7">
    <location>
        <begin position="188"/>
        <end position="295"/>
    </location>
</feature>